<dbReference type="InterPro" id="IPR027417">
    <property type="entry name" value="P-loop_NTPase"/>
</dbReference>
<dbReference type="PANTHER" id="PTHR42957">
    <property type="entry name" value="HELICASE MJ1565-RELATED"/>
    <property type="match status" value="1"/>
</dbReference>
<gene>
    <name evidence="2" type="ORF">H8S37_13970</name>
</gene>
<dbReference type="AlphaFoldDB" id="A0A923LKL8"/>
<dbReference type="EMBL" id="JACOPF010000003">
    <property type="protein sequence ID" value="MBC5690020.1"/>
    <property type="molecule type" value="Genomic_DNA"/>
</dbReference>
<keyword evidence="2" id="KW-0547">Nucleotide-binding</keyword>
<dbReference type="InterPro" id="IPR002789">
    <property type="entry name" value="HerA_central"/>
</dbReference>
<sequence>MNSRTIGKIISIGIRGVIGEVYDSLGNYVNTKDGVRFVGEVGSYVTIYEIGRIIVAEVIGVDEKTSLTSNNMAKPNSSRQIYLNLLGEIVDDKFCFGVSKMPLIFSEIHVISEKDLMTMLEVGDEEQFITDGSKNTRAILLPIGQSVIFPDYAVKVNIDKFFGFHFAVFGNTGSGKSNTIAKTLQNIFKKKNYSAKGAKFVIIDSNGEYNKAFSGINVVNNEIKQSLFIADEEISTNKLEIPVWAMSADDWAILLHASEKTQIPVLKRAIDIAKLFYDPSNPNNDVKNHILASTLLGIINSSDSSPSKSDKLKAIITNFGTSEINAQVKCENNITLREAIQINFGEMKNQDIAMKYLSGFVNAELIGDSFSSKSVPYDLSQFVEAVDFATLYEGSISSQRIQEYTATLSTRLQTIKDGVQGKILSKTNFKTVDEYIENLLGTNQIVDIDISSLDDASAEVVTKVLAKLILDYLKQRKNKADMPINFIIEEAHRFVKNEKNYGAVGYNIFERIAKEGRKFGLLLGISSQRPSELSKTVVSQCSNFIIHRVQNPDDLQYISKMVPYVNQNIIERLTYLQMGNALVFGTAINLPTLTKFEQANPKTDSDNAKISEKWYVN</sequence>
<organism evidence="2 3">
    <name type="scientific">Mediterraneibacter hominis</name>
    <dbReference type="NCBI Taxonomy" id="2763054"/>
    <lineage>
        <taxon>Bacteria</taxon>
        <taxon>Bacillati</taxon>
        <taxon>Bacillota</taxon>
        <taxon>Clostridia</taxon>
        <taxon>Lachnospirales</taxon>
        <taxon>Lachnospiraceae</taxon>
        <taxon>Mediterraneibacter</taxon>
    </lineage>
</organism>
<keyword evidence="3" id="KW-1185">Reference proteome</keyword>
<evidence type="ECO:0000313" key="3">
    <source>
        <dbReference type="Proteomes" id="UP000652477"/>
    </source>
</evidence>
<dbReference type="Pfam" id="PF01935">
    <property type="entry name" value="DUF87"/>
    <property type="match status" value="1"/>
</dbReference>
<evidence type="ECO:0000313" key="2">
    <source>
        <dbReference type="EMBL" id="MBC5690020.1"/>
    </source>
</evidence>
<keyword evidence="2" id="KW-0067">ATP-binding</keyword>
<comment type="caution">
    <text evidence="2">The sequence shown here is derived from an EMBL/GenBank/DDBJ whole genome shotgun (WGS) entry which is preliminary data.</text>
</comment>
<name>A0A923LKL8_9FIRM</name>
<dbReference type="Gene3D" id="3.40.50.300">
    <property type="entry name" value="P-loop containing nucleotide triphosphate hydrolases"/>
    <property type="match status" value="2"/>
</dbReference>
<dbReference type="RefSeq" id="WP_186876671.1">
    <property type="nucleotide sequence ID" value="NZ_JACOPF010000003.1"/>
</dbReference>
<proteinExistence type="predicted"/>
<dbReference type="GO" id="GO:0005524">
    <property type="term" value="F:ATP binding"/>
    <property type="evidence" value="ECO:0007669"/>
    <property type="project" value="UniProtKB-KW"/>
</dbReference>
<reference evidence="2" key="1">
    <citation type="submission" date="2020-08" db="EMBL/GenBank/DDBJ databases">
        <title>Genome public.</title>
        <authorList>
            <person name="Liu C."/>
            <person name="Sun Q."/>
        </authorList>
    </citation>
    <scope>NUCLEOTIDE SEQUENCE</scope>
    <source>
        <strain evidence="2">NSJ-55</strain>
    </source>
</reference>
<accession>A0A923LKL8</accession>
<dbReference type="SUPFAM" id="SSF52540">
    <property type="entry name" value="P-loop containing nucleoside triphosphate hydrolases"/>
    <property type="match status" value="1"/>
</dbReference>
<evidence type="ECO:0000259" key="1">
    <source>
        <dbReference type="Pfam" id="PF01935"/>
    </source>
</evidence>
<dbReference type="Proteomes" id="UP000652477">
    <property type="component" value="Unassembled WGS sequence"/>
</dbReference>
<dbReference type="PANTHER" id="PTHR42957:SF1">
    <property type="entry name" value="HELICASE MJ1565-RELATED"/>
    <property type="match status" value="1"/>
</dbReference>
<dbReference type="InterPro" id="IPR008571">
    <property type="entry name" value="HerA-like"/>
</dbReference>
<feature type="domain" description="Helicase HerA central" evidence="1">
    <location>
        <begin position="143"/>
        <end position="468"/>
    </location>
</feature>
<protein>
    <submittedName>
        <fullName evidence="2">ATP-binding protein</fullName>
    </submittedName>
</protein>